<keyword evidence="11" id="KW-1185">Reference proteome</keyword>
<dbReference type="SUPFAM" id="SSF54427">
    <property type="entry name" value="NTF2-like"/>
    <property type="match status" value="1"/>
</dbReference>
<dbReference type="EMBL" id="KN042432">
    <property type="protein sequence ID" value="KFH62375.1"/>
    <property type="molecule type" value="Genomic_DNA"/>
</dbReference>
<dbReference type="InterPro" id="IPR051975">
    <property type="entry name" value="mtLSU_mL45"/>
</dbReference>
<dbReference type="GO" id="GO:1990904">
    <property type="term" value="C:ribonucleoprotein complex"/>
    <property type="evidence" value="ECO:0007669"/>
    <property type="project" value="UniProtKB-KW"/>
</dbReference>
<dbReference type="PANTHER" id="PTHR28554:SF1">
    <property type="entry name" value="LARGE RIBOSOMAL SUBUNIT PROTEIN ML45"/>
    <property type="match status" value="1"/>
</dbReference>
<feature type="domain" description="Tim44-like" evidence="9">
    <location>
        <begin position="110"/>
        <end position="258"/>
    </location>
</feature>
<evidence type="ECO:0000256" key="3">
    <source>
        <dbReference type="ARBA" id="ARBA00022980"/>
    </source>
</evidence>
<keyword evidence="4" id="KW-0496">Mitochondrion</keyword>
<dbReference type="GO" id="GO:0005840">
    <property type="term" value="C:ribosome"/>
    <property type="evidence" value="ECO:0007669"/>
    <property type="project" value="UniProtKB-KW"/>
</dbReference>
<dbReference type="AlphaFoldDB" id="A0A086TK98"/>
<evidence type="ECO:0000256" key="5">
    <source>
        <dbReference type="ARBA" id="ARBA00023274"/>
    </source>
</evidence>
<comment type="subcellular location">
    <subcellularLocation>
        <location evidence="1">Mitochondrion</location>
    </subcellularLocation>
</comment>
<dbReference type="SMART" id="SM00978">
    <property type="entry name" value="Tim44"/>
    <property type="match status" value="1"/>
</dbReference>
<dbReference type="Pfam" id="PF04280">
    <property type="entry name" value="Tim44"/>
    <property type="match status" value="1"/>
</dbReference>
<comment type="similarity">
    <text evidence="6">Belongs to the mitochondrion-specific ribosomal protein mL45 family.</text>
</comment>
<name>A0A086TK98_9FUNG</name>
<dbReference type="Proteomes" id="UP000243308">
    <property type="component" value="Unassembled WGS sequence"/>
</dbReference>
<keyword evidence="3" id="KW-0689">Ribosomal protein</keyword>
<sequence length="261" mass="29421">MFRLNTRFSASSAQAVQCVRELAMANNAGLSATIGSANITRMRGVAGILAQSAPYSSVPRQMTQQMTLKEVGIMDPYVIPEKENRPSIFSNYKTWVKYAKLRMRNTGMTAASTLGMCWKLKDFGLTGRFLGESEEAYIGMNEAFAKGDRKYLEEICTPSMYAKLKGQLKDRVGRYEWRYHGLLEKPQIVSIRQGQIGGHVLIQMIVRLKSNQSMGVYDKKNKLIAGDLKKPVPVLEYIVFQRYITDPEDNWRILGKTAPSS</sequence>
<protein>
    <recommendedName>
        <fullName evidence="7">Large ribosomal subunit protein mL45</fullName>
    </recommendedName>
    <alternativeName>
        <fullName evidence="8">39S ribosomal protein L45, mitochondrial</fullName>
    </alternativeName>
</protein>
<dbReference type="OrthoDB" id="19619at2759"/>
<evidence type="ECO:0000256" key="1">
    <source>
        <dbReference type="ARBA" id="ARBA00004173"/>
    </source>
</evidence>
<evidence type="ECO:0000256" key="4">
    <source>
        <dbReference type="ARBA" id="ARBA00023128"/>
    </source>
</evidence>
<evidence type="ECO:0000256" key="6">
    <source>
        <dbReference type="ARBA" id="ARBA00038073"/>
    </source>
</evidence>
<dbReference type="InterPro" id="IPR032710">
    <property type="entry name" value="NTF2-like_dom_sf"/>
</dbReference>
<dbReference type="PANTHER" id="PTHR28554">
    <property type="entry name" value="39S RIBOSOMAL PROTEIN L45, MITOCHONDRIAL"/>
    <property type="match status" value="1"/>
</dbReference>
<organism evidence="10 11">
    <name type="scientific">Podila verticillata NRRL 6337</name>
    <dbReference type="NCBI Taxonomy" id="1069443"/>
    <lineage>
        <taxon>Eukaryota</taxon>
        <taxon>Fungi</taxon>
        <taxon>Fungi incertae sedis</taxon>
        <taxon>Mucoromycota</taxon>
        <taxon>Mortierellomycotina</taxon>
        <taxon>Mortierellomycetes</taxon>
        <taxon>Mortierellales</taxon>
        <taxon>Mortierellaceae</taxon>
        <taxon>Podila</taxon>
    </lineage>
</organism>
<keyword evidence="5" id="KW-0687">Ribonucleoprotein</keyword>
<evidence type="ECO:0000256" key="2">
    <source>
        <dbReference type="ARBA" id="ARBA00022946"/>
    </source>
</evidence>
<proteinExistence type="inferred from homology"/>
<dbReference type="InterPro" id="IPR007379">
    <property type="entry name" value="Tim44-like_dom"/>
</dbReference>
<accession>A0A086TK98</accession>
<evidence type="ECO:0000256" key="7">
    <source>
        <dbReference type="ARBA" id="ARBA00039448"/>
    </source>
</evidence>
<gene>
    <name evidence="10" type="ORF">MVEG_11584</name>
</gene>
<evidence type="ECO:0000259" key="9">
    <source>
        <dbReference type="SMART" id="SM00978"/>
    </source>
</evidence>
<dbReference type="GO" id="GO:0005739">
    <property type="term" value="C:mitochondrion"/>
    <property type="evidence" value="ECO:0007669"/>
    <property type="project" value="UniProtKB-SubCell"/>
</dbReference>
<evidence type="ECO:0000313" key="11">
    <source>
        <dbReference type="Proteomes" id="UP000243308"/>
    </source>
</evidence>
<keyword evidence="2" id="KW-0809">Transit peptide</keyword>
<evidence type="ECO:0000256" key="8">
    <source>
        <dbReference type="ARBA" id="ARBA00043031"/>
    </source>
</evidence>
<reference evidence="10 11" key="1">
    <citation type="submission" date="2011-02" db="EMBL/GenBank/DDBJ databases">
        <title>The Genome Sequence of Mortierella verticillata NRRL 6337.</title>
        <authorList>
            <consortium name="The Broad Institute Genome Sequencing Platform"/>
            <person name="Russ C."/>
            <person name="Cuomo C."/>
            <person name="Burger G."/>
            <person name="Gray M.W."/>
            <person name="Holland P.W.H."/>
            <person name="King N."/>
            <person name="Lang F.B.F."/>
            <person name="Roger A.J."/>
            <person name="Ruiz-Trillo I."/>
            <person name="Young S.K."/>
            <person name="Zeng Q."/>
            <person name="Gargeya S."/>
            <person name="Alvarado L."/>
            <person name="Berlin A."/>
            <person name="Chapman S.B."/>
            <person name="Chen Z."/>
            <person name="Freedman E."/>
            <person name="Gellesch M."/>
            <person name="Goldberg J."/>
            <person name="Griggs A."/>
            <person name="Gujja S."/>
            <person name="Heilman E."/>
            <person name="Heiman D."/>
            <person name="Howarth C."/>
            <person name="Mehta T."/>
            <person name="Neiman D."/>
            <person name="Pearson M."/>
            <person name="Roberts A."/>
            <person name="Saif S."/>
            <person name="Shea T."/>
            <person name="Shenoy N."/>
            <person name="Sisk P."/>
            <person name="Stolte C."/>
            <person name="Sykes S."/>
            <person name="White J."/>
            <person name="Yandava C."/>
            <person name="Haas B."/>
            <person name="Nusbaum C."/>
            <person name="Birren B."/>
        </authorList>
    </citation>
    <scope>NUCLEOTIDE SEQUENCE [LARGE SCALE GENOMIC DNA]</scope>
    <source>
        <strain evidence="10 11">NRRL 6337</strain>
    </source>
</reference>
<dbReference type="Gene3D" id="3.10.450.240">
    <property type="match status" value="1"/>
</dbReference>
<evidence type="ECO:0000313" key="10">
    <source>
        <dbReference type="EMBL" id="KFH62375.1"/>
    </source>
</evidence>